<dbReference type="Pfam" id="PF07258">
    <property type="entry name" value="COMM_domain"/>
    <property type="match status" value="1"/>
</dbReference>
<protein>
    <recommendedName>
        <fullName evidence="1">COMM domain-containing protein</fullName>
    </recommendedName>
</protein>
<dbReference type="Pfam" id="PF21672">
    <property type="entry name" value="COMM_HN"/>
    <property type="match status" value="1"/>
</dbReference>
<name>A0A9P0DHU0_PHACE</name>
<evidence type="ECO:0000313" key="2">
    <source>
        <dbReference type="EMBL" id="CAH1155168.1"/>
    </source>
</evidence>
<reference evidence="2" key="2">
    <citation type="submission" date="2022-10" db="EMBL/GenBank/DDBJ databases">
        <authorList>
            <consortium name="ENA_rothamsted_submissions"/>
            <consortium name="culmorum"/>
            <person name="King R."/>
        </authorList>
    </citation>
    <scope>NUCLEOTIDE SEQUENCE</scope>
</reference>
<evidence type="ECO:0000313" key="3">
    <source>
        <dbReference type="Proteomes" id="UP001153737"/>
    </source>
</evidence>
<sequence length="194" mass="22567">MWITINTRLKNGVQLINSLNRQTFVQLLSHLSSNKPEVSFTEEELQKLQKLLGLTEETLQLLIQTISHILRQSSKVILKPTALQKELCEKLGFENENAEEFVKFWSVQMNDHFGDFENRMKLKNIAWELNVQSADQISNKESLPLARVQFNLMKLSDEKEDSLTVELDKNELLQFYNTLESIQMKLDNIQDVGK</sequence>
<dbReference type="AlphaFoldDB" id="A0A9P0DHU0"/>
<dbReference type="OrthoDB" id="77522at2759"/>
<dbReference type="InterPro" id="IPR037361">
    <property type="entry name" value="COMMD10"/>
</dbReference>
<dbReference type="Proteomes" id="UP001153737">
    <property type="component" value="Chromosome 17"/>
</dbReference>
<gene>
    <name evidence="2" type="ORF">PHAECO_LOCUS5733</name>
</gene>
<dbReference type="EMBL" id="OU896723">
    <property type="protein sequence ID" value="CAH1155168.1"/>
    <property type="molecule type" value="Genomic_DNA"/>
</dbReference>
<evidence type="ECO:0000259" key="1">
    <source>
        <dbReference type="PROSITE" id="PS51269"/>
    </source>
</evidence>
<organism evidence="2 3">
    <name type="scientific">Phaedon cochleariae</name>
    <name type="common">Mustard beetle</name>
    <dbReference type="NCBI Taxonomy" id="80249"/>
    <lineage>
        <taxon>Eukaryota</taxon>
        <taxon>Metazoa</taxon>
        <taxon>Ecdysozoa</taxon>
        <taxon>Arthropoda</taxon>
        <taxon>Hexapoda</taxon>
        <taxon>Insecta</taxon>
        <taxon>Pterygota</taxon>
        <taxon>Neoptera</taxon>
        <taxon>Endopterygota</taxon>
        <taxon>Coleoptera</taxon>
        <taxon>Polyphaga</taxon>
        <taxon>Cucujiformia</taxon>
        <taxon>Chrysomeloidea</taxon>
        <taxon>Chrysomelidae</taxon>
        <taxon>Chrysomelinae</taxon>
        <taxon>Chrysomelini</taxon>
        <taxon>Phaedon</taxon>
    </lineage>
</organism>
<dbReference type="PANTHER" id="PTHR12333:SF0">
    <property type="entry name" value="COMM DOMAIN-CONTAINING PROTEIN 10"/>
    <property type="match status" value="1"/>
</dbReference>
<dbReference type="PANTHER" id="PTHR12333">
    <property type="entry name" value="COMM DOMAIN CONTAINING PROTEIN 10"/>
    <property type="match status" value="1"/>
</dbReference>
<dbReference type="InterPro" id="IPR017920">
    <property type="entry name" value="COMM"/>
</dbReference>
<accession>A0A9P0DHU0</accession>
<reference evidence="2" key="1">
    <citation type="submission" date="2022-01" db="EMBL/GenBank/DDBJ databases">
        <authorList>
            <person name="King R."/>
        </authorList>
    </citation>
    <scope>NUCLEOTIDE SEQUENCE</scope>
</reference>
<feature type="domain" description="COMM" evidence="1">
    <location>
        <begin position="121"/>
        <end position="190"/>
    </location>
</feature>
<proteinExistence type="predicted"/>
<dbReference type="PROSITE" id="PS51269">
    <property type="entry name" value="COMM"/>
    <property type="match status" value="1"/>
</dbReference>
<keyword evidence="3" id="KW-1185">Reference proteome</keyword>